<keyword evidence="1" id="KW-0812">Transmembrane</keyword>
<dbReference type="AlphaFoldDB" id="A0A6J5U571"/>
<reference evidence="2 3" key="1">
    <citation type="submission" date="2020-05" db="EMBL/GenBank/DDBJ databases">
        <authorList>
            <person name="Campoy J."/>
            <person name="Schneeberger K."/>
            <person name="Spophaly S."/>
        </authorList>
    </citation>
    <scope>NUCLEOTIDE SEQUENCE [LARGE SCALE GENOMIC DNA]</scope>
    <source>
        <strain evidence="2">PruArmRojPasFocal</strain>
    </source>
</reference>
<sequence length="56" mass="6425">MASLYVKAVPPADLNRNTEWFMYPGVWTTYISHPLLLLAPCALNLWLLSWHGLDHS</sequence>
<evidence type="ECO:0000313" key="2">
    <source>
        <dbReference type="EMBL" id="CAB4270285.1"/>
    </source>
</evidence>
<dbReference type="Proteomes" id="UP000507222">
    <property type="component" value="Unassembled WGS sequence"/>
</dbReference>
<name>A0A6J5U571_PRUAR</name>
<keyword evidence="1" id="KW-1133">Transmembrane helix</keyword>
<accession>A0A6J5U571</accession>
<protein>
    <submittedName>
        <fullName evidence="2">Uncharacterized protein</fullName>
    </submittedName>
</protein>
<gene>
    <name evidence="2" type="ORF">CURHAP_LOCUS16350</name>
</gene>
<dbReference type="EMBL" id="CAEKDK010000002">
    <property type="protein sequence ID" value="CAB4270285.1"/>
    <property type="molecule type" value="Genomic_DNA"/>
</dbReference>
<evidence type="ECO:0000313" key="3">
    <source>
        <dbReference type="Proteomes" id="UP000507222"/>
    </source>
</evidence>
<proteinExistence type="predicted"/>
<organism evidence="2 3">
    <name type="scientific">Prunus armeniaca</name>
    <name type="common">Apricot</name>
    <name type="synonym">Armeniaca vulgaris</name>
    <dbReference type="NCBI Taxonomy" id="36596"/>
    <lineage>
        <taxon>Eukaryota</taxon>
        <taxon>Viridiplantae</taxon>
        <taxon>Streptophyta</taxon>
        <taxon>Embryophyta</taxon>
        <taxon>Tracheophyta</taxon>
        <taxon>Spermatophyta</taxon>
        <taxon>Magnoliopsida</taxon>
        <taxon>eudicotyledons</taxon>
        <taxon>Gunneridae</taxon>
        <taxon>Pentapetalae</taxon>
        <taxon>rosids</taxon>
        <taxon>fabids</taxon>
        <taxon>Rosales</taxon>
        <taxon>Rosaceae</taxon>
        <taxon>Amygdaloideae</taxon>
        <taxon>Amygdaleae</taxon>
        <taxon>Prunus</taxon>
    </lineage>
</organism>
<feature type="transmembrane region" description="Helical" evidence="1">
    <location>
        <begin position="30"/>
        <end position="50"/>
    </location>
</feature>
<keyword evidence="1" id="KW-0472">Membrane</keyword>
<evidence type="ECO:0000256" key="1">
    <source>
        <dbReference type="SAM" id="Phobius"/>
    </source>
</evidence>